<dbReference type="AlphaFoldDB" id="D9PZH7"/>
<evidence type="ECO:0000313" key="2">
    <source>
        <dbReference type="Proteomes" id="UP000000346"/>
    </source>
</evidence>
<dbReference type="HOGENOM" id="CLU_1998627_0_0_2"/>
<sequence>MDWLAIERAMVKAPYHVDYVVPKDSVPRPEEQCLEPSFGKPRGQLRNWRATLSDGSCLHVLEFKHFYVVHRDRANLNDSVIRHVALDEPSMAVLSFWLPLLELLRALLRARRRKRLRAMGSPCY</sequence>
<name>D9PZH7_ACIS3</name>
<reference evidence="1 2" key="1">
    <citation type="journal article" date="2010" name="Appl. Environ. Microbiol.">
        <title>The genome sequence of the crenarchaeon Acidilobus saccharovorans supports a new order, Acidilobales, and suggests an important ecological role in terrestrial acidic hot springs.</title>
        <authorList>
            <person name="Mardanov A.V."/>
            <person name="Svetlitchnyi V.A."/>
            <person name="Beletsky A.V."/>
            <person name="Prokofeva M.I."/>
            <person name="Bonch-Osmolovskaya E.A."/>
            <person name="Ravin N.V."/>
            <person name="Skryabin K.G."/>
        </authorList>
    </citation>
    <scope>NUCLEOTIDE SEQUENCE [LARGE SCALE GENOMIC DNA]</scope>
    <source>
        <strain evidence="2">DSM 16705 / JCM 18335 / VKM B-2471 / 345-15</strain>
    </source>
</reference>
<keyword evidence="2" id="KW-1185">Reference proteome</keyword>
<dbReference type="KEGG" id="asc:ASAC_0057"/>
<dbReference type="EMBL" id="CP001742">
    <property type="protein sequence ID" value="ADL18465.1"/>
    <property type="molecule type" value="Genomic_DNA"/>
</dbReference>
<dbReference type="Proteomes" id="UP000000346">
    <property type="component" value="Chromosome"/>
</dbReference>
<dbReference type="eggNOG" id="arCOG03681">
    <property type="taxonomic scope" value="Archaea"/>
</dbReference>
<organism evidence="1 2">
    <name type="scientific">Acidilobus saccharovorans (strain DSM 16705 / JCM 18335 / VKM B-2471 / 345-15)</name>
    <dbReference type="NCBI Taxonomy" id="666510"/>
    <lineage>
        <taxon>Archaea</taxon>
        <taxon>Thermoproteota</taxon>
        <taxon>Thermoprotei</taxon>
        <taxon>Acidilobales</taxon>
        <taxon>Acidilobaceae</taxon>
        <taxon>Acidilobus</taxon>
    </lineage>
</organism>
<protein>
    <submittedName>
        <fullName evidence="1">Uncharacterized protein</fullName>
    </submittedName>
</protein>
<dbReference type="OrthoDB" id="45835at2157"/>
<dbReference type="InParanoid" id="D9PZH7"/>
<dbReference type="GeneID" id="9498268"/>
<dbReference type="STRING" id="666510.ASAC_0057"/>
<dbReference type="RefSeq" id="WP_013265977.1">
    <property type="nucleotide sequence ID" value="NC_014374.1"/>
</dbReference>
<proteinExistence type="predicted"/>
<gene>
    <name evidence="1" type="ordered locus">ASAC_0057</name>
</gene>
<evidence type="ECO:0000313" key="1">
    <source>
        <dbReference type="EMBL" id="ADL18465.1"/>
    </source>
</evidence>
<accession>D9PZH7</accession>